<evidence type="ECO:0000313" key="1">
    <source>
        <dbReference type="EMBL" id="PQQ06836.1"/>
    </source>
</evidence>
<reference evidence="1 2" key="1">
    <citation type="submission" date="2018-02" db="EMBL/GenBank/DDBJ databases">
        <title>Draft genome of wild Prunus yedoensis var. nudiflora.</title>
        <authorList>
            <person name="Baek S."/>
            <person name="Kim J.-H."/>
            <person name="Choi K."/>
            <person name="Kim G.-B."/>
            <person name="Cho A."/>
            <person name="Jang H."/>
            <person name="Shin C.-H."/>
            <person name="Yu H.-J."/>
            <person name="Mun J.-H."/>
        </authorList>
    </citation>
    <scope>NUCLEOTIDE SEQUENCE [LARGE SCALE GENOMIC DNA]</scope>
    <source>
        <strain evidence="2">cv. Jeju island</strain>
        <tissue evidence="1">Leaf</tissue>
    </source>
</reference>
<dbReference type="EMBL" id="PJQY01000928">
    <property type="protein sequence ID" value="PQQ06836.1"/>
    <property type="molecule type" value="Genomic_DNA"/>
</dbReference>
<dbReference type="GO" id="GO:0030246">
    <property type="term" value="F:carbohydrate binding"/>
    <property type="evidence" value="ECO:0007669"/>
    <property type="project" value="UniProtKB-KW"/>
</dbReference>
<evidence type="ECO:0000313" key="2">
    <source>
        <dbReference type="Proteomes" id="UP000250321"/>
    </source>
</evidence>
<keyword evidence="1" id="KW-0675">Receptor</keyword>
<sequence length="94" mass="10619">MTSSSSLSSTYHMKLKQLVIITFGMILLLFLAATFSNSQILETSQYKWGPFDQSYYNTFAVIKPVTISSEALQITPDSARNFTHANHSSRVFFN</sequence>
<dbReference type="AlphaFoldDB" id="A0A314ZYH7"/>
<keyword evidence="1" id="KW-0430">Lectin</keyword>
<keyword evidence="1" id="KW-0418">Kinase</keyword>
<organism evidence="1 2">
    <name type="scientific">Prunus yedoensis var. nudiflora</name>
    <dbReference type="NCBI Taxonomy" id="2094558"/>
    <lineage>
        <taxon>Eukaryota</taxon>
        <taxon>Viridiplantae</taxon>
        <taxon>Streptophyta</taxon>
        <taxon>Embryophyta</taxon>
        <taxon>Tracheophyta</taxon>
        <taxon>Spermatophyta</taxon>
        <taxon>Magnoliopsida</taxon>
        <taxon>eudicotyledons</taxon>
        <taxon>Gunneridae</taxon>
        <taxon>Pentapetalae</taxon>
        <taxon>rosids</taxon>
        <taxon>fabids</taxon>
        <taxon>Rosales</taxon>
        <taxon>Rosaceae</taxon>
        <taxon>Amygdaloideae</taxon>
        <taxon>Amygdaleae</taxon>
        <taxon>Prunus</taxon>
    </lineage>
</organism>
<gene>
    <name evidence="1" type="ORF">Pyn_32963</name>
</gene>
<accession>A0A314ZYH7</accession>
<comment type="caution">
    <text evidence="1">The sequence shown here is derived from an EMBL/GenBank/DDBJ whole genome shotgun (WGS) entry which is preliminary data.</text>
</comment>
<dbReference type="Proteomes" id="UP000250321">
    <property type="component" value="Unassembled WGS sequence"/>
</dbReference>
<dbReference type="OrthoDB" id="1750934at2759"/>
<protein>
    <submittedName>
        <fullName evidence="1">Putative L-type lectin-domain containing receptor kinase S.5</fullName>
    </submittedName>
</protein>
<keyword evidence="1" id="KW-0808">Transferase</keyword>
<proteinExistence type="predicted"/>
<name>A0A314ZYH7_PRUYE</name>
<dbReference type="GO" id="GO:0016301">
    <property type="term" value="F:kinase activity"/>
    <property type="evidence" value="ECO:0007669"/>
    <property type="project" value="UniProtKB-KW"/>
</dbReference>
<keyword evidence="2" id="KW-1185">Reference proteome</keyword>